<gene>
    <name evidence="3" type="ORF">K8I29_09385</name>
</gene>
<dbReference type="InterPro" id="IPR005797">
    <property type="entry name" value="Cyt_b/b6_N"/>
</dbReference>
<feature type="transmembrane region" description="Helical" evidence="1">
    <location>
        <begin position="120"/>
        <end position="140"/>
    </location>
</feature>
<dbReference type="SUPFAM" id="SSF81342">
    <property type="entry name" value="Transmembrane di-heme cytochromes"/>
    <property type="match status" value="1"/>
</dbReference>
<feature type="domain" description="Cytochrome b/b6 N-terminal region profile" evidence="2">
    <location>
        <begin position="6"/>
        <end position="217"/>
    </location>
</feature>
<evidence type="ECO:0000313" key="4">
    <source>
        <dbReference type="Proteomes" id="UP000705867"/>
    </source>
</evidence>
<dbReference type="PANTHER" id="PTHR19271">
    <property type="entry name" value="CYTOCHROME B"/>
    <property type="match status" value="1"/>
</dbReference>
<comment type="caution">
    <text evidence="3">The sequence shown here is derived from an EMBL/GenBank/DDBJ whole genome shotgun (WGS) entry which is preliminary data.</text>
</comment>
<dbReference type="EMBL" id="JAIOIV010000074">
    <property type="protein sequence ID" value="MBZ0156403.1"/>
    <property type="molecule type" value="Genomic_DNA"/>
</dbReference>
<keyword evidence="1" id="KW-0812">Transmembrane</keyword>
<accession>A0A953J4X8</accession>
<dbReference type="AlphaFoldDB" id="A0A953J4X8"/>
<keyword evidence="1" id="KW-0472">Membrane</keyword>
<dbReference type="Proteomes" id="UP000705867">
    <property type="component" value="Unassembled WGS sequence"/>
</dbReference>
<protein>
    <submittedName>
        <fullName evidence="3">Cytochrome b N-terminal domain-containing protein</fullName>
    </submittedName>
</protein>
<evidence type="ECO:0000256" key="1">
    <source>
        <dbReference type="SAM" id="Phobius"/>
    </source>
</evidence>
<dbReference type="InterPro" id="IPR027387">
    <property type="entry name" value="Cytb/b6-like_sf"/>
</dbReference>
<reference evidence="3" key="2">
    <citation type="submission" date="2021-08" db="EMBL/GenBank/DDBJ databases">
        <authorList>
            <person name="Dalcin Martins P."/>
        </authorList>
    </citation>
    <scope>NUCLEOTIDE SEQUENCE</scope>
    <source>
        <strain evidence="3">MAG_39</strain>
    </source>
</reference>
<dbReference type="GO" id="GO:0016020">
    <property type="term" value="C:membrane"/>
    <property type="evidence" value="ECO:0007669"/>
    <property type="project" value="InterPro"/>
</dbReference>
<organism evidence="3 4">
    <name type="scientific">Candidatus Nitrobium versatile</name>
    <dbReference type="NCBI Taxonomy" id="2884831"/>
    <lineage>
        <taxon>Bacteria</taxon>
        <taxon>Pseudomonadati</taxon>
        <taxon>Nitrospirota</taxon>
        <taxon>Nitrospiria</taxon>
        <taxon>Nitrospirales</taxon>
        <taxon>Nitrospiraceae</taxon>
        <taxon>Candidatus Nitrobium</taxon>
    </lineage>
</organism>
<proteinExistence type="predicted"/>
<dbReference type="GO" id="GO:0009055">
    <property type="term" value="F:electron transfer activity"/>
    <property type="evidence" value="ECO:0007669"/>
    <property type="project" value="InterPro"/>
</dbReference>
<dbReference type="PROSITE" id="PS51002">
    <property type="entry name" value="CYTB_NTER"/>
    <property type="match status" value="1"/>
</dbReference>
<dbReference type="PIRSF" id="PIRSF000032">
    <property type="entry name" value="Cytochrome_b6"/>
    <property type="match status" value="1"/>
</dbReference>
<feature type="transmembrane region" description="Helical" evidence="1">
    <location>
        <begin position="34"/>
        <end position="58"/>
    </location>
</feature>
<dbReference type="GO" id="GO:0016491">
    <property type="term" value="F:oxidoreductase activity"/>
    <property type="evidence" value="ECO:0007669"/>
    <property type="project" value="InterPro"/>
</dbReference>
<reference evidence="3" key="1">
    <citation type="journal article" date="2021" name="bioRxiv">
        <title>Unraveling nitrogen, sulfur and carbon metabolic pathways and microbial community transcriptional responses to substrate deprivation and toxicity stresses in a bioreactor mimicking anoxic brackish coastal sediment conditions.</title>
        <authorList>
            <person name="Martins P.D."/>
            <person name="Echeveste M.J."/>
            <person name="Arshad A."/>
            <person name="Kurth J."/>
            <person name="Ouboter H."/>
            <person name="Jetten M.S.M."/>
            <person name="Welte C.U."/>
        </authorList>
    </citation>
    <scope>NUCLEOTIDE SEQUENCE</scope>
    <source>
        <strain evidence="3">MAG_39</strain>
    </source>
</reference>
<dbReference type="Gene3D" id="1.20.810.10">
    <property type="entry name" value="Cytochrome Bc1 Complex, Chain C"/>
    <property type="match status" value="1"/>
</dbReference>
<dbReference type="InterPro" id="IPR016174">
    <property type="entry name" value="Di-haem_cyt_TM"/>
</dbReference>
<dbReference type="Pfam" id="PF00033">
    <property type="entry name" value="Cytochrome_B"/>
    <property type="match status" value="1"/>
</dbReference>
<feature type="transmembrane region" description="Helical" evidence="1">
    <location>
        <begin position="185"/>
        <end position="205"/>
    </location>
</feature>
<feature type="transmembrane region" description="Helical" evidence="1">
    <location>
        <begin position="146"/>
        <end position="164"/>
    </location>
</feature>
<feature type="transmembrane region" description="Helical" evidence="1">
    <location>
        <begin position="90"/>
        <end position="108"/>
    </location>
</feature>
<sequence length="217" mass="24059">MLPDRIIRHIDRRFGLSSAHPGFLRRSLPPGVSYLHCLGGVAFVLYIALLFTGMLLSFHYVPSEKEAFQSIVKITREVPLGGLVRGMHRWAGHLLIVFIFLHTARVVAHRAYRPPRELNWIAGALLFALVFASGFTGSLLPWDRKAYWVAVVGTGVAGTAPLLGETLLQCVRGGPEVDGGTLLRFYSLHVLWLPFATALLLWAHFHMVKRQGITGGL</sequence>
<evidence type="ECO:0000313" key="3">
    <source>
        <dbReference type="EMBL" id="MBZ0156403.1"/>
    </source>
</evidence>
<dbReference type="PANTHER" id="PTHR19271:SF16">
    <property type="entry name" value="CYTOCHROME B"/>
    <property type="match status" value="1"/>
</dbReference>
<evidence type="ECO:0000259" key="2">
    <source>
        <dbReference type="PROSITE" id="PS51002"/>
    </source>
</evidence>
<dbReference type="GO" id="GO:0022904">
    <property type="term" value="P:respiratory electron transport chain"/>
    <property type="evidence" value="ECO:0007669"/>
    <property type="project" value="InterPro"/>
</dbReference>
<name>A0A953J4X8_9BACT</name>
<keyword evidence="1" id="KW-1133">Transmembrane helix</keyword>